<reference evidence="2" key="1">
    <citation type="journal article" date="2012" name="PLoS ONE">
        <title>Gene sets for utilization of primary and secondary nutrition supplies in the distal gut of endangered iberian lynx.</title>
        <authorList>
            <person name="Alcaide M."/>
            <person name="Messina E."/>
            <person name="Richter M."/>
            <person name="Bargiela R."/>
            <person name="Peplies J."/>
            <person name="Huws S.A."/>
            <person name="Newbold C.J."/>
            <person name="Golyshin P.N."/>
            <person name="Simon M.A."/>
            <person name="Lopez G."/>
            <person name="Yakimov M.M."/>
            <person name="Ferrer M."/>
        </authorList>
    </citation>
    <scope>NUCLEOTIDE SEQUENCE</scope>
</reference>
<proteinExistence type="predicted"/>
<evidence type="ECO:0000313" key="2">
    <source>
        <dbReference type="EMBL" id="EJW98167.1"/>
    </source>
</evidence>
<comment type="caution">
    <text evidence="2">The sequence shown here is derived from an EMBL/GenBank/DDBJ whole genome shotgun (WGS) entry which is preliminary data.</text>
</comment>
<dbReference type="EMBL" id="AMCI01004400">
    <property type="protein sequence ID" value="EJW98167.1"/>
    <property type="molecule type" value="Genomic_DNA"/>
</dbReference>
<sequence length="34" mass="3919">MKQEGRIFQNRFPLCDPEQQLGSGKAPHQTPDHQ</sequence>
<accession>J9G8S9</accession>
<protein>
    <submittedName>
        <fullName evidence="2">Uncharacterized protein</fullName>
    </submittedName>
</protein>
<gene>
    <name evidence="2" type="ORF">EVA_13726</name>
</gene>
<name>J9G8S9_9ZZZZ</name>
<organism evidence="2">
    <name type="scientific">gut metagenome</name>
    <dbReference type="NCBI Taxonomy" id="749906"/>
    <lineage>
        <taxon>unclassified sequences</taxon>
        <taxon>metagenomes</taxon>
        <taxon>organismal metagenomes</taxon>
    </lineage>
</organism>
<feature type="region of interest" description="Disordered" evidence="1">
    <location>
        <begin position="1"/>
        <end position="34"/>
    </location>
</feature>
<dbReference type="AlphaFoldDB" id="J9G8S9"/>
<evidence type="ECO:0000256" key="1">
    <source>
        <dbReference type="SAM" id="MobiDB-lite"/>
    </source>
</evidence>